<evidence type="ECO:0000313" key="1">
    <source>
        <dbReference type="EMBL" id="MFC4313266.1"/>
    </source>
</evidence>
<comment type="caution">
    <text evidence="1">The sequence shown here is derived from an EMBL/GenBank/DDBJ whole genome shotgun (WGS) entry which is preliminary data.</text>
</comment>
<dbReference type="Gene3D" id="3.40.50.12780">
    <property type="entry name" value="N-terminal domain of ligase-like"/>
    <property type="match status" value="1"/>
</dbReference>
<proteinExistence type="predicted"/>
<reference evidence="2" key="1">
    <citation type="journal article" date="2019" name="Int. J. Syst. Evol. Microbiol.">
        <title>The Global Catalogue of Microorganisms (GCM) 10K type strain sequencing project: providing services to taxonomists for standard genome sequencing and annotation.</title>
        <authorList>
            <consortium name="The Broad Institute Genomics Platform"/>
            <consortium name="The Broad Institute Genome Sequencing Center for Infectious Disease"/>
            <person name="Wu L."/>
            <person name="Ma J."/>
        </authorList>
    </citation>
    <scope>NUCLEOTIDE SEQUENCE [LARGE SCALE GENOMIC DNA]</scope>
    <source>
        <strain evidence="2">CGMCC 1.10759</strain>
    </source>
</reference>
<keyword evidence="1" id="KW-0436">Ligase</keyword>
<dbReference type="PANTHER" id="PTHR36932:SF1">
    <property type="entry name" value="CAPSULAR POLYSACCHARIDE BIOSYNTHESIS PROTEIN"/>
    <property type="match status" value="1"/>
</dbReference>
<sequence length="444" mass="50170">MNHHAEQRFHKNLYYALQSMRGRHVGPFVRRLQAWERLDRASFEHLTRMLLRDALSYARTHVPLYSSGEWQTALSRADANELSHWPVLERSMLITHRSQLRARRFTPGVFARNSSGSTGAVVSVSYNPHAGGWSWAQEYRSMHWFGIPTGSRTLLLWGGGHPLLDWVRNCRVFSTKNLTFDQLERAKHYLLEQRPVLCMGLPSAIAQLARHVRAHTPHAPEQLVPFVKLGGEQVYPFQREEIAQHLGARVFESYGSTEMGPIAHECPAGSRHIMSDHVYLEIFNGDEPARPGEFGDLVLTSLFNRAMPLVRCRIGDRGRLSPDPCPCGLPHPVLSELVGRAADMFVTTDGTLVHGSEIGRRLQLFLSTAPLGSVGQVLFQQKDPAHWNVLVESAAGFTDELAAQLRQIVHSTFGESCRVDIERVALVPREKSGKYRYYRRAEST</sequence>
<dbReference type="PANTHER" id="PTHR36932">
    <property type="entry name" value="CAPSULAR POLYSACCHARIDE BIOSYNTHESIS PROTEIN"/>
    <property type="match status" value="1"/>
</dbReference>
<gene>
    <name evidence="1" type="ORF">ACFPN2_29575</name>
</gene>
<organism evidence="1 2">
    <name type="scientific">Steroidobacter flavus</name>
    <dbReference type="NCBI Taxonomy" id="1842136"/>
    <lineage>
        <taxon>Bacteria</taxon>
        <taxon>Pseudomonadati</taxon>
        <taxon>Pseudomonadota</taxon>
        <taxon>Gammaproteobacteria</taxon>
        <taxon>Steroidobacterales</taxon>
        <taxon>Steroidobacteraceae</taxon>
        <taxon>Steroidobacter</taxon>
    </lineage>
</organism>
<dbReference type="EMBL" id="JBHSDU010000015">
    <property type="protein sequence ID" value="MFC4313266.1"/>
    <property type="molecule type" value="Genomic_DNA"/>
</dbReference>
<name>A0ABV8T045_9GAMM</name>
<dbReference type="GO" id="GO:0016874">
    <property type="term" value="F:ligase activity"/>
    <property type="evidence" value="ECO:0007669"/>
    <property type="project" value="UniProtKB-KW"/>
</dbReference>
<dbReference type="Proteomes" id="UP001595904">
    <property type="component" value="Unassembled WGS sequence"/>
</dbReference>
<protein>
    <submittedName>
        <fullName evidence="1">Phenylacetate--CoA ligase family protein</fullName>
    </submittedName>
</protein>
<evidence type="ECO:0000313" key="2">
    <source>
        <dbReference type="Proteomes" id="UP001595904"/>
    </source>
</evidence>
<dbReference type="InterPro" id="IPR042099">
    <property type="entry name" value="ANL_N_sf"/>
</dbReference>
<accession>A0ABV8T045</accession>
<dbReference type="RefSeq" id="WP_380603425.1">
    <property type="nucleotide sequence ID" value="NZ_JBHSDU010000015.1"/>
</dbReference>
<keyword evidence="2" id="KW-1185">Reference proteome</keyword>
<dbReference type="SUPFAM" id="SSF56801">
    <property type="entry name" value="Acetyl-CoA synthetase-like"/>
    <property type="match status" value="1"/>
</dbReference>
<dbReference type="InterPro" id="IPR053158">
    <property type="entry name" value="CapK_Type1_Caps_Biosynth"/>
</dbReference>